<comment type="caution">
    <text evidence="1">The sequence shown here is derived from an EMBL/GenBank/DDBJ whole genome shotgun (WGS) entry which is preliminary data.</text>
</comment>
<evidence type="ECO:0000313" key="1">
    <source>
        <dbReference type="EMBL" id="RSU04311.1"/>
    </source>
</evidence>
<dbReference type="EMBL" id="NGJX01000002">
    <property type="protein sequence ID" value="RSU04311.1"/>
    <property type="molecule type" value="Genomic_DNA"/>
</dbReference>
<dbReference type="AlphaFoldDB" id="A0A369B5H4"/>
<accession>A0A369B5H4</accession>
<dbReference type="RefSeq" id="WP_114288475.1">
    <property type="nucleotide sequence ID" value="NZ_CP081459.1"/>
</dbReference>
<name>A0A369B5H4_9ENTE</name>
<protein>
    <submittedName>
        <fullName evidence="1">Uncharacterized protein</fullName>
    </submittedName>
</protein>
<dbReference type="Proteomes" id="UP000288197">
    <property type="component" value="Unassembled WGS sequence"/>
</dbReference>
<organism evidence="1 2">
    <name type="scientific">Vagococcus fluvialis</name>
    <dbReference type="NCBI Taxonomy" id="2738"/>
    <lineage>
        <taxon>Bacteria</taxon>
        <taxon>Bacillati</taxon>
        <taxon>Bacillota</taxon>
        <taxon>Bacilli</taxon>
        <taxon>Lactobacillales</taxon>
        <taxon>Enterococcaceae</taxon>
        <taxon>Vagococcus</taxon>
    </lineage>
</organism>
<sequence length="125" mass="14410">MNKLFLIFLRTDVTILSVTENYCKLIWTNNKQKFLVQLLDDGRILISALKRASKTLSKKEIDLFAHIFIKKDTSYLVKNGLNTTFISIHDQQIAIKEALSQFYKAFQEKQPKPSSAVIDIKSRMG</sequence>
<proteinExistence type="predicted"/>
<reference evidence="1 2" key="1">
    <citation type="submission" date="2017-05" db="EMBL/GenBank/DDBJ databases">
        <title>Vagococcus spp. assemblies.</title>
        <authorList>
            <person name="Gulvik C.A."/>
        </authorList>
    </citation>
    <scope>NUCLEOTIDE SEQUENCE [LARGE SCALE GENOMIC DNA]</scope>
    <source>
        <strain evidence="1 2">NCFB 2497</strain>
    </source>
</reference>
<gene>
    <name evidence="1" type="ORF">CBF32_02745</name>
</gene>
<dbReference type="GeneID" id="63145132"/>
<evidence type="ECO:0000313" key="2">
    <source>
        <dbReference type="Proteomes" id="UP000288197"/>
    </source>
</evidence>
<keyword evidence="2" id="KW-1185">Reference proteome</keyword>